<comment type="subcellular location">
    <subcellularLocation>
        <location evidence="1 7">Cell inner membrane</location>
        <topology evidence="1 7">Multi-pass membrane protein</topology>
    </subcellularLocation>
</comment>
<evidence type="ECO:0000256" key="6">
    <source>
        <dbReference type="ARBA" id="ARBA00023136"/>
    </source>
</evidence>
<comment type="similarity">
    <text evidence="7">Belongs to the TRAP transporter large permease family.</text>
</comment>
<evidence type="ECO:0000259" key="8">
    <source>
        <dbReference type="Pfam" id="PF06808"/>
    </source>
</evidence>
<dbReference type="EMBL" id="OBQJ01000007">
    <property type="protein sequence ID" value="SOC56730.1"/>
    <property type="molecule type" value="Genomic_DNA"/>
</dbReference>
<feature type="transmembrane region" description="Helical" evidence="7">
    <location>
        <begin position="171"/>
        <end position="192"/>
    </location>
</feature>
<feature type="transmembrane region" description="Helical" evidence="7">
    <location>
        <begin position="368"/>
        <end position="385"/>
    </location>
</feature>
<accession>A0A285VRM4</accession>
<protein>
    <recommendedName>
        <fullName evidence="7">TRAP transporter large permease protein</fullName>
    </recommendedName>
</protein>
<name>A0A285VRM4_9GAMM</name>
<dbReference type="InterPro" id="IPR010656">
    <property type="entry name" value="DctM"/>
</dbReference>
<dbReference type="AlphaFoldDB" id="A0A285VRM4"/>
<dbReference type="OrthoDB" id="9796052at2"/>
<comment type="subunit">
    <text evidence="7">The complex comprises the extracytoplasmic solute receptor protein and the two transmembrane proteins.</text>
</comment>
<feature type="transmembrane region" description="Helical" evidence="7">
    <location>
        <begin position="135"/>
        <end position="159"/>
    </location>
</feature>
<proteinExistence type="inferred from homology"/>
<evidence type="ECO:0000256" key="1">
    <source>
        <dbReference type="ARBA" id="ARBA00004429"/>
    </source>
</evidence>
<evidence type="ECO:0000313" key="9">
    <source>
        <dbReference type="EMBL" id="SOC56730.1"/>
    </source>
</evidence>
<evidence type="ECO:0000256" key="2">
    <source>
        <dbReference type="ARBA" id="ARBA00022475"/>
    </source>
</evidence>
<feature type="transmembrane region" description="Helical" evidence="7">
    <location>
        <begin position="7"/>
        <end position="35"/>
    </location>
</feature>
<keyword evidence="2" id="KW-1003">Cell membrane</keyword>
<feature type="transmembrane region" description="Helical" evidence="7">
    <location>
        <begin position="55"/>
        <end position="74"/>
    </location>
</feature>
<sequence>MMVAVMFAVLLANTILGIPLFLTLIATALVGFVFVDPGMIARMMPQQFFGGLNSFSLMAIPLFILAGNLMNACGMTERLMRVARLLVGHLRGGIGHVNVVGSVFMSGVNGSAAADASALGALLVPAMRRDGYSTAFAAGLTAGSSLIGPIIPPSIFMILYSAQTNTSVGELFLGGVVPGLLLAVAFMAMNAVHAKRAGLERRTSLPVRHEVLGAVRGALPALFAPFIIVAGIVLGFVTPTESAALTVLYVSICGLLMGELRLMAFWRAAIETTRLTAAIFLIIGISSVISWELAYAQAPDRFASLLEPFIDSPVIVLLLLSAITFVTGMFMEEVSALMLLSPVFTPVALAAGIDPVALGIIITLNITIALITPPMGACLFIAAAVSRLDIIVLFRTIWPFILVAAGVLLLLIVFPGLITWLPNTLG</sequence>
<reference evidence="9 10" key="1">
    <citation type="submission" date="2017-08" db="EMBL/GenBank/DDBJ databases">
        <authorList>
            <person name="de Groot N.N."/>
        </authorList>
    </citation>
    <scope>NUCLEOTIDE SEQUENCE [LARGE SCALE GENOMIC DNA]</scope>
    <source>
        <strain evidence="9 10">USBA 855</strain>
    </source>
</reference>
<feature type="transmembrane region" description="Helical" evidence="7">
    <location>
        <begin position="343"/>
        <end position="362"/>
    </location>
</feature>
<feature type="domain" description="TRAP C4-dicarboxylate transport system permease DctM subunit" evidence="8">
    <location>
        <begin position="7"/>
        <end position="417"/>
    </location>
</feature>
<keyword evidence="7" id="KW-0813">Transport</keyword>
<evidence type="ECO:0000313" key="10">
    <source>
        <dbReference type="Proteomes" id="UP000219023"/>
    </source>
</evidence>
<dbReference type="GO" id="GO:0022857">
    <property type="term" value="F:transmembrane transporter activity"/>
    <property type="evidence" value="ECO:0007669"/>
    <property type="project" value="UniProtKB-UniRule"/>
</dbReference>
<feature type="transmembrane region" description="Helical" evidence="7">
    <location>
        <begin position="275"/>
        <end position="294"/>
    </location>
</feature>
<feature type="transmembrane region" description="Helical" evidence="7">
    <location>
        <begin position="243"/>
        <end position="263"/>
    </location>
</feature>
<gene>
    <name evidence="9" type="ORF">SAMN05421509_107214</name>
</gene>
<keyword evidence="5 7" id="KW-1133">Transmembrane helix</keyword>
<dbReference type="Proteomes" id="UP000219023">
    <property type="component" value="Unassembled WGS sequence"/>
</dbReference>
<feature type="transmembrane region" description="Helical" evidence="7">
    <location>
        <begin position="213"/>
        <end position="237"/>
    </location>
</feature>
<dbReference type="PIRSF" id="PIRSF006066">
    <property type="entry name" value="HI0050"/>
    <property type="match status" value="1"/>
</dbReference>
<keyword evidence="6 7" id="KW-0472">Membrane</keyword>
<comment type="function">
    <text evidence="7">Part of the tripartite ATP-independent periplasmic (TRAP) transport system.</text>
</comment>
<dbReference type="PANTHER" id="PTHR33362">
    <property type="entry name" value="SIALIC ACID TRAP TRANSPORTER PERMEASE PROTEIN SIAT-RELATED"/>
    <property type="match status" value="1"/>
</dbReference>
<organism evidence="9 10">
    <name type="scientific">Chromohalobacter canadensis</name>
    <dbReference type="NCBI Taxonomy" id="141389"/>
    <lineage>
        <taxon>Bacteria</taxon>
        <taxon>Pseudomonadati</taxon>
        <taxon>Pseudomonadota</taxon>
        <taxon>Gammaproteobacteria</taxon>
        <taxon>Oceanospirillales</taxon>
        <taxon>Halomonadaceae</taxon>
        <taxon>Chromohalobacter</taxon>
    </lineage>
</organism>
<feature type="transmembrane region" description="Helical" evidence="7">
    <location>
        <begin position="314"/>
        <end position="331"/>
    </location>
</feature>
<keyword evidence="3 7" id="KW-0997">Cell inner membrane</keyword>
<dbReference type="InterPro" id="IPR004681">
    <property type="entry name" value="TRAP_DctM"/>
</dbReference>
<evidence type="ECO:0000256" key="5">
    <source>
        <dbReference type="ARBA" id="ARBA00022989"/>
    </source>
</evidence>
<evidence type="ECO:0000256" key="4">
    <source>
        <dbReference type="ARBA" id="ARBA00022692"/>
    </source>
</evidence>
<evidence type="ECO:0000256" key="3">
    <source>
        <dbReference type="ARBA" id="ARBA00022519"/>
    </source>
</evidence>
<keyword evidence="4 7" id="KW-0812">Transmembrane</keyword>
<feature type="transmembrane region" description="Helical" evidence="7">
    <location>
        <begin position="397"/>
        <end position="421"/>
    </location>
</feature>
<dbReference type="NCBIfam" id="TIGR00786">
    <property type="entry name" value="dctM"/>
    <property type="match status" value="1"/>
</dbReference>
<dbReference type="GO" id="GO:0005886">
    <property type="term" value="C:plasma membrane"/>
    <property type="evidence" value="ECO:0007669"/>
    <property type="project" value="UniProtKB-SubCell"/>
</dbReference>
<evidence type="ECO:0000256" key="7">
    <source>
        <dbReference type="RuleBase" id="RU369079"/>
    </source>
</evidence>
<dbReference type="Pfam" id="PF06808">
    <property type="entry name" value="DctM"/>
    <property type="match status" value="1"/>
</dbReference>
<dbReference type="PANTHER" id="PTHR33362:SF2">
    <property type="entry name" value="TRAP TRANSPORTER LARGE PERMEASE PROTEIN"/>
    <property type="match status" value="1"/>
</dbReference>